<feature type="transmembrane region" description="Helical" evidence="3">
    <location>
        <begin position="485"/>
        <end position="503"/>
    </location>
</feature>
<dbReference type="GO" id="GO:0008028">
    <property type="term" value="F:monocarboxylic acid transmembrane transporter activity"/>
    <property type="evidence" value="ECO:0007669"/>
    <property type="project" value="TreeGrafter"/>
</dbReference>
<dbReference type="Proteomes" id="UP000287033">
    <property type="component" value="Unassembled WGS sequence"/>
</dbReference>
<feature type="transmembrane region" description="Helical" evidence="3">
    <location>
        <begin position="175"/>
        <end position="195"/>
    </location>
</feature>
<dbReference type="InterPro" id="IPR036259">
    <property type="entry name" value="MFS_trans_sf"/>
</dbReference>
<dbReference type="OrthoDB" id="2213137at2759"/>
<reference evidence="5 6" key="1">
    <citation type="journal article" date="2018" name="Nat. Ecol. Evol.">
        <title>Shark genomes provide insights into elasmobranch evolution and the origin of vertebrates.</title>
        <authorList>
            <person name="Hara Y"/>
            <person name="Yamaguchi K"/>
            <person name="Onimaru K"/>
            <person name="Kadota M"/>
            <person name="Koyanagi M"/>
            <person name="Keeley SD"/>
            <person name="Tatsumi K"/>
            <person name="Tanaka K"/>
            <person name="Motone F"/>
            <person name="Kageyama Y"/>
            <person name="Nozu R"/>
            <person name="Adachi N"/>
            <person name="Nishimura O"/>
            <person name="Nakagawa R"/>
            <person name="Tanegashima C"/>
            <person name="Kiyatake I"/>
            <person name="Matsumoto R"/>
            <person name="Murakumo K"/>
            <person name="Nishida K"/>
            <person name="Terakita A"/>
            <person name="Kuratani S"/>
            <person name="Sato K"/>
            <person name="Hyodo S Kuraku.S."/>
        </authorList>
    </citation>
    <scope>NUCLEOTIDE SEQUENCE [LARGE SCALE GENOMIC DNA]</scope>
</reference>
<accession>A0A401SPV2</accession>
<feature type="domain" description="Major facilitator superfamily (MFS) profile" evidence="4">
    <location>
        <begin position="21"/>
        <end position="539"/>
    </location>
</feature>
<feature type="transmembrane region" description="Helical" evidence="3">
    <location>
        <begin position="515"/>
        <end position="537"/>
    </location>
</feature>
<name>A0A401SPV2_CHIPU</name>
<protein>
    <recommendedName>
        <fullName evidence="4">Major facilitator superfamily (MFS) profile domain-containing protein</fullName>
    </recommendedName>
</protein>
<gene>
    <name evidence="5" type="ORF">chiPu_0010873</name>
</gene>
<comment type="caution">
    <text evidence="5">The sequence shown here is derived from an EMBL/GenBank/DDBJ whole genome shotgun (WGS) entry which is preliminary data.</text>
</comment>
<dbReference type="InterPro" id="IPR011701">
    <property type="entry name" value="MFS"/>
</dbReference>
<evidence type="ECO:0000313" key="6">
    <source>
        <dbReference type="Proteomes" id="UP000287033"/>
    </source>
</evidence>
<evidence type="ECO:0000259" key="4">
    <source>
        <dbReference type="PROSITE" id="PS50850"/>
    </source>
</evidence>
<sequence length="581" mass="63991">MCNPKGSQRQRVREPPEGGWGWVIVFDLFAINVLAMGILKSFGILSVALQETFQASMEQIGWIGSIISCVRLTAGPIACIFCAKIGERQTGILGAAMVSTGLFISSFVDRIAFLYVTLGLLAGCGFAFLSQAAALNTTKYFRRKLTTACAISRSGTGLTFAVAPFLQYLLNEYGWRGAILILCGLTLHLIPLGMLNRPIYLKQDQPEDCDRRECHQRQLPDDKRDVVTAGVSRAQLPINRRVKPVRRSLSSQSGLDESNSFQSDLKQAVEPSAADGLSILQPKELSLLQDPVSLRQMHSTALPGCKAQNGDSNRLVATDTMPTDTRHKGLCREFGAQLKSVSDSVKNLIDFTLLTNPLFIIYTICTFFSQLAYFIPYFHVVAKAKALGIEPFQATLLISVAGIVEIVAQLISGYVADRNLIAKYHYHKIYLLFCGAVNLLAPLAKTFPSLMVYIVFLAMFCGGYLTLLLPVLVDFIGVHRIHKGMGLYQFFVGIGCLIGPPAAGALHDYTKNYDASFQLAGSCYFVSFLVLFFIPLAERKLQKETKKRVIENSTNLAPECNCPLSVEQSPVKEYLELESMV</sequence>
<organism evidence="5 6">
    <name type="scientific">Chiloscyllium punctatum</name>
    <name type="common">Brownbanded bambooshark</name>
    <name type="synonym">Hemiscyllium punctatum</name>
    <dbReference type="NCBI Taxonomy" id="137246"/>
    <lineage>
        <taxon>Eukaryota</taxon>
        <taxon>Metazoa</taxon>
        <taxon>Chordata</taxon>
        <taxon>Craniata</taxon>
        <taxon>Vertebrata</taxon>
        <taxon>Chondrichthyes</taxon>
        <taxon>Elasmobranchii</taxon>
        <taxon>Galeomorphii</taxon>
        <taxon>Galeoidea</taxon>
        <taxon>Orectolobiformes</taxon>
        <taxon>Hemiscylliidae</taxon>
        <taxon>Chiloscyllium</taxon>
    </lineage>
</organism>
<dbReference type="PANTHER" id="PTHR11360">
    <property type="entry name" value="MONOCARBOXYLATE TRANSPORTER"/>
    <property type="match status" value="1"/>
</dbReference>
<feature type="transmembrane region" description="Helical" evidence="3">
    <location>
        <begin position="428"/>
        <end position="444"/>
    </location>
</feature>
<dbReference type="GO" id="GO:0016020">
    <property type="term" value="C:membrane"/>
    <property type="evidence" value="ECO:0007669"/>
    <property type="project" value="UniProtKB-SubCell"/>
</dbReference>
<evidence type="ECO:0000256" key="2">
    <source>
        <dbReference type="SAM" id="MobiDB-lite"/>
    </source>
</evidence>
<keyword evidence="3" id="KW-0472">Membrane</keyword>
<keyword evidence="6" id="KW-1185">Reference proteome</keyword>
<feature type="transmembrane region" description="Helical" evidence="3">
    <location>
        <begin position="90"/>
        <end position="108"/>
    </location>
</feature>
<keyword evidence="3" id="KW-0812">Transmembrane</keyword>
<feature type="region of interest" description="Disordered" evidence="2">
    <location>
        <begin position="242"/>
        <end position="264"/>
    </location>
</feature>
<feature type="transmembrane region" description="Helical" evidence="3">
    <location>
        <begin position="353"/>
        <end position="375"/>
    </location>
</feature>
<dbReference type="InterPro" id="IPR020846">
    <property type="entry name" value="MFS_dom"/>
</dbReference>
<keyword evidence="3" id="KW-1133">Transmembrane helix</keyword>
<dbReference type="AlphaFoldDB" id="A0A401SPV2"/>
<dbReference type="PANTHER" id="PTHR11360:SF14">
    <property type="entry name" value="MONOCARBOXYLATE TRANSPORTER 5"/>
    <property type="match status" value="1"/>
</dbReference>
<dbReference type="STRING" id="137246.A0A401SPV2"/>
<feature type="transmembrane region" description="Helical" evidence="3">
    <location>
        <begin position="114"/>
        <end position="135"/>
    </location>
</feature>
<feature type="transmembrane region" description="Helical" evidence="3">
    <location>
        <begin position="395"/>
        <end position="416"/>
    </location>
</feature>
<dbReference type="Pfam" id="PF07690">
    <property type="entry name" value="MFS_1"/>
    <property type="match status" value="2"/>
</dbReference>
<evidence type="ECO:0000256" key="3">
    <source>
        <dbReference type="SAM" id="Phobius"/>
    </source>
</evidence>
<dbReference type="PROSITE" id="PS50850">
    <property type="entry name" value="MFS"/>
    <property type="match status" value="1"/>
</dbReference>
<feature type="compositionally biased region" description="Polar residues" evidence="2">
    <location>
        <begin position="248"/>
        <end position="264"/>
    </location>
</feature>
<evidence type="ECO:0000313" key="5">
    <source>
        <dbReference type="EMBL" id="GCC32412.1"/>
    </source>
</evidence>
<feature type="transmembrane region" description="Helical" evidence="3">
    <location>
        <begin position="59"/>
        <end position="83"/>
    </location>
</feature>
<dbReference type="InterPro" id="IPR050327">
    <property type="entry name" value="Proton-linked_MCT"/>
</dbReference>
<dbReference type="SUPFAM" id="SSF103473">
    <property type="entry name" value="MFS general substrate transporter"/>
    <property type="match status" value="1"/>
</dbReference>
<dbReference type="EMBL" id="BEZZ01000432">
    <property type="protein sequence ID" value="GCC32412.1"/>
    <property type="molecule type" value="Genomic_DNA"/>
</dbReference>
<feature type="transmembrane region" description="Helical" evidence="3">
    <location>
        <begin position="450"/>
        <end position="473"/>
    </location>
</feature>
<comment type="subcellular location">
    <subcellularLocation>
        <location evidence="1">Membrane</location>
        <topology evidence="1">Multi-pass membrane protein</topology>
    </subcellularLocation>
</comment>
<evidence type="ECO:0000256" key="1">
    <source>
        <dbReference type="ARBA" id="ARBA00004141"/>
    </source>
</evidence>
<dbReference type="Gene3D" id="1.20.1250.20">
    <property type="entry name" value="MFS general substrate transporter like domains"/>
    <property type="match status" value="2"/>
</dbReference>
<feature type="transmembrane region" description="Helical" evidence="3">
    <location>
        <begin position="147"/>
        <end position="169"/>
    </location>
</feature>
<dbReference type="OMA" id="PKWAVIT"/>
<proteinExistence type="predicted"/>
<feature type="transmembrane region" description="Helical" evidence="3">
    <location>
        <begin position="20"/>
        <end position="39"/>
    </location>
</feature>